<dbReference type="InterPro" id="IPR004564">
    <property type="entry name" value="OM_lipoprot_carrier_LolA-like"/>
</dbReference>
<dbReference type="EMBL" id="JBCHKQ010000001">
    <property type="protein sequence ID" value="MEM5947295.1"/>
    <property type="molecule type" value="Genomic_DNA"/>
</dbReference>
<dbReference type="InterPro" id="IPR029046">
    <property type="entry name" value="LolA/LolB/LppX"/>
</dbReference>
<dbReference type="Pfam" id="PF03548">
    <property type="entry name" value="LolA"/>
    <property type="match status" value="1"/>
</dbReference>
<keyword evidence="1" id="KW-0732">Signal</keyword>
<reference evidence="2 3" key="1">
    <citation type="submission" date="2024-03" db="EMBL/GenBank/DDBJ databases">
        <title>Ignisphaera cupida sp. nov., a hyperthermophilic hydrolytic archaeon from a hot spring of Kamchatka, and proposal of Ignisphaeraceae fam. nov.</title>
        <authorList>
            <person name="Podosokorskaya O.A."/>
            <person name="Elcheninov A.G."/>
            <person name="Maltseva A.I."/>
            <person name="Zayulina K.S."/>
            <person name="Novikov A."/>
            <person name="Merkel A.Y."/>
        </authorList>
    </citation>
    <scope>NUCLEOTIDE SEQUENCE [LARGE SCALE GENOMIC DNA]</scope>
    <source>
        <strain evidence="2 3">38H-sp</strain>
    </source>
</reference>
<keyword evidence="3" id="KW-1185">Reference proteome</keyword>
<organism evidence="2 3">
    <name type="scientific">Rarispira pelagica</name>
    <dbReference type="NCBI Taxonomy" id="3141764"/>
    <lineage>
        <taxon>Bacteria</taxon>
        <taxon>Pseudomonadati</taxon>
        <taxon>Spirochaetota</taxon>
        <taxon>Spirochaetia</taxon>
        <taxon>Winmispirales</taxon>
        <taxon>Winmispiraceae</taxon>
        <taxon>Rarispira</taxon>
    </lineage>
</organism>
<evidence type="ECO:0000256" key="1">
    <source>
        <dbReference type="ARBA" id="ARBA00022729"/>
    </source>
</evidence>
<sequence length="217" mass="25082">MFLFVFSVFSQDVVTAEDFFSALSDRYAQLKDYVVDIVITKEDDVMKGTLYYKHPDRLRIDFSEPEDQVIVANRKELYIYVPSERIVLQQTLSKGSSLSVVTSKGLSILDDYYYKAYLFSPDYVPLDEDTEGNGASAEQVIKLKLTWKTTDVGYRSLVISVAKDGYIRRIEGVTIDYEKIQFDFINLRANQNIPESRFEYETPASANVYYNFLFDSE</sequence>
<dbReference type="CDD" id="cd16325">
    <property type="entry name" value="LolA"/>
    <property type="match status" value="1"/>
</dbReference>
<accession>A0ABU9U9F4</accession>
<evidence type="ECO:0000313" key="3">
    <source>
        <dbReference type="Proteomes" id="UP001466331"/>
    </source>
</evidence>
<gene>
    <name evidence="2" type="ORF">WKV44_01935</name>
</gene>
<dbReference type="SUPFAM" id="SSF89392">
    <property type="entry name" value="Prokaryotic lipoproteins and lipoprotein localization factors"/>
    <property type="match status" value="1"/>
</dbReference>
<dbReference type="PANTHER" id="PTHR35869:SF1">
    <property type="entry name" value="OUTER-MEMBRANE LIPOPROTEIN CARRIER PROTEIN"/>
    <property type="match status" value="1"/>
</dbReference>
<dbReference type="Gene3D" id="2.50.20.10">
    <property type="entry name" value="Lipoprotein localisation LolA/LolB/LppX"/>
    <property type="match status" value="1"/>
</dbReference>
<evidence type="ECO:0000313" key="2">
    <source>
        <dbReference type="EMBL" id="MEM5947295.1"/>
    </source>
</evidence>
<dbReference type="RefSeq" id="WP_420068744.1">
    <property type="nucleotide sequence ID" value="NZ_JBCHKQ010000001.1"/>
</dbReference>
<comment type="caution">
    <text evidence="2">The sequence shown here is derived from an EMBL/GenBank/DDBJ whole genome shotgun (WGS) entry which is preliminary data.</text>
</comment>
<dbReference type="Proteomes" id="UP001466331">
    <property type="component" value="Unassembled WGS sequence"/>
</dbReference>
<protein>
    <submittedName>
        <fullName evidence="2">Outer-membrane lipoprotein carrier protein LolA</fullName>
    </submittedName>
</protein>
<name>A0ABU9U9F4_9SPIR</name>
<dbReference type="PANTHER" id="PTHR35869">
    <property type="entry name" value="OUTER-MEMBRANE LIPOPROTEIN CARRIER PROTEIN"/>
    <property type="match status" value="1"/>
</dbReference>
<proteinExistence type="predicted"/>
<keyword evidence="2" id="KW-0449">Lipoprotein</keyword>